<dbReference type="PROSITE" id="PS00789">
    <property type="entry name" value="CHORISMATE_SYNTHASE_3"/>
    <property type="match status" value="1"/>
</dbReference>
<proteinExistence type="inferred from homology"/>
<dbReference type="GO" id="GO:0005829">
    <property type="term" value="C:cytosol"/>
    <property type="evidence" value="ECO:0007669"/>
    <property type="project" value="TreeGrafter"/>
</dbReference>
<feature type="binding site" evidence="7">
    <location>
        <begin position="123"/>
        <end position="125"/>
    </location>
    <ligand>
        <name>FMN</name>
        <dbReference type="ChEBI" id="CHEBI:58210"/>
    </ligand>
</feature>
<dbReference type="GO" id="GO:0010181">
    <property type="term" value="F:FMN binding"/>
    <property type="evidence" value="ECO:0007669"/>
    <property type="project" value="TreeGrafter"/>
</dbReference>
<dbReference type="KEGG" id="cfus:CYFUS_004542"/>
<feature type="binding site" evidence="7">
    <location>
        <begin position="291"/>
        <end position="295"/>
    </location>
    <ligand>
        <name>FMN</name>
        <dbReference type="ChEBI" id="CHEBI:58210"/>
    </ligand>
</feature>
<dbReference type="SUPFAM" id="SSF103263">
    <property type="entry name" value="Chorismate synthase, AroC"/>
    <property type="match status" value="1"/>
</dbReference>
<evidence type="ECO:0000256" key="8">
    <source>
        <dbReference type="RuleBase" id="RU000605"/>
    </source>
</evidence>
<comment type="subunit">
    <text evidence="7">Homotetramer.</text>
</comment>
<keyword evidence="4 7" id="KW-0028">Amino-acid biosynthesis</keyword>
<comment type="catalytic activity">
    <reaction evidence="7 8">
        <text>5-O-(1-carboxyvinyl)-3-phosphoshikimate = chorismate + phosphate</text>
        <dbReference type="Rhea" id="RHEA:21020"/>
        <dbReference type="ChEBI" id="CHEBI:29748"/>
        <dbReference type="ChEBI" id="CHEBI:43474"/>
        <dbReference type="ChEBI" id="CHEBI:57701"/>
        <dbReference type="EC" id="4.2.3.5"/>
    </reaction>
</comment>
<dbReference type="CDD" id="cd07304">
    <property type="entry name" value="Chorismate_synthase"/>
    <property type="match status" value="1"/>
</dbReference>
<name>A0A250J656_9BACT</name>
<gene>
    <name evidence="7" type="primary">aroC</name>
    <name evidence="9" type="ORF">CYFUS_004542</name>
</gene>
<comment type="caution">
    <text evidence="7">Lacks conserved residue(s) required for the propagation of feature annotation.</text>
</comment>
<dbReference type="RefSeq" id="WP_095987185.1">
    <property type="nucleotide sequence ID" value="NZ_CP022098.1"/>
</dbReference>
<dbReference type="Gene3D" id="3.60.150.10">
    <property type="entry name" value="Chorismate synthase AroC"/>
    <property type="match status" value="1"/>
</dbReference>
<dbReference type="InterPro" id="IPR035904">
    <property type="entry name" value="Chorismate_synth_AroC_sf"/>
</dbReference>
<protein>
    <recommendedName>
        <fullName evidence="3 7">Chorismate synthase</fullName>
        <shortName evidence="7">CS</shortName>
        <ecNumber evidence="3 7">4.2.3.5</ecNumber>
    </recommendedName>
    <alternativeName>
        <fullName evidence="7">5-enolpyruvylshikimate-3-phosphate phospholyase</fullName>
    </alternativeName>
</protein>
<keyword evidence="7" id="KW-0274">FAD</keyword>
<dbReference type="GO" id="GO:0004107">
    <property type="term" value="F:chorismate synthase activity"/>
    <property type="evidence" value="ECO:0007669"/>
    <property type="project" value="UniProtKB-UniRule"/>
</dbReference>
<comment type="cofactor">
    <cofactor evidence="7 8">
        <name>FMNH2</name>
        <dbReference type="ChEBI" id="CHEBI:57618"/>
    </cofactor>
    <text evidence="7 8">Reduced FMN (FMNH(2)).</text>
</comment>
<comment type="pathway">
    <text evidence="1 7 8">Metabolic intermediate biosynthesis; chorismate biosynthesis; chorismate from D-erythrose 4-phosphate and phosphoenolpyruvate: step 7/7.</text>
</comment>
<evidence type="ECO:0000313" key="9">
    <source>
        <dbReference type="EMBL" id="ATB39103.1"/>
    </source>
</evidence>
<evidence type="ECO:0000256" key="7">
    <source>
        <dbReference type="HAMAP-Rule" id="MF_00300"/>
    </source>
</evidence>
<dbReference type="InterPro" id="IPR020541">
    <property type="entry name" value="Chorismate_synthase_CS"/>
</dbReference>
<evidence type="ECO:0000256" key="2">
    <source>
        <dbReference type="ARBA" id="ARBA00008014"/>
    </source>
</evidence>
<dbReference type="GO" id="GO:0008652">
    <property type="term" value="P:amino acid biosynthetic process"/>
    <property type="evidence" value="ECO:0007669"/>
    <property type="project" value="UniProtKB-KW"/>
</dbReference>
<comment type="similarity">
    <text evidence="2 7 8">Belongs to the chorismate synthase family.</text>
</comment>
<keyword evidence="6 7" id="KW-0456">Lyase</keyword>
<dbReference type="InterPro" id="IPR000453">
    <property type="entry name" value="Chorismate_synth"/>
</dbReference>
<dbReference type="PANTHER" id="PTHR21085">
    <property type="entry name" value="CHORISMATE SYNTHASE"/>
    <property type="match status" value="1"/>
</dbReference>
<keyword evidence="5 7" id="KW-0057">Aromatic amino acid biosynthesis</keyword>
<feature type="binding site" evidence="7">
    <location>
        <position position="46"/>
    </location>
    <ligand>
        <name>NADP(+)</name>
        <dbReference type="ChEBI" id="CHEBI:58349"/>
    </ligand>
</feature>
<organism evidence="9 10">
    <name type="scientific">Cystobacter fuscus</name>
    <dbReference type="NCBI Taxonomy" id="43"/>
    <lineage>
        <taxon>Bacteria</taxon>
        <taxon>Pseudomonadati</taxon>
        <taxon>Myxococcota</taxon>
        <taxon>Myxococcia</taxon>
        <taxon>Myxococcales</taxon>
        <taxon>Cystobacterineae</taxon>
        <taxon>Archangiaceae</taxon>
        <taxon>Cystobacter</taxon>
    </lineage>
</organism>
<evidence type="ECO:0000313" key="10">
    <source>
        <dbReference type="Proteomes" id="UP000217257"/>
    </source>
</evidence>
<dbReference type="NCBIfam" id="TIGR00033">
    <property type="entry name" value="aroC"/>
    <property type="match status" value="1"/>
</dbReference>
<feature type="binding site" evidence="7">
    <location>
        <position position="276"/>
    </location>
    <ligand>
        <name>FMN</name>
        <dbReference type="ChEBI" id="CHEBI:58210"/>
    </ligand>
</feature>
<keyword evidence="7" id="KW-0288">FMN</keyword>
<dbReference type="Pfam" id="PF01264">
    <property type="entry name" value="Chorismate_synt"/>
    <property type="match status" value="1"/>
</dbReference>
<evidence type="ECO:0000256" key="4">
    <source>
        <dbReference type="ARBA" id="ARBA00022605"/>
    </source>
</evidence>
<evidence type="ECO:0000256" key="5">
    <source>
        <dbReference type="ARBA" id="ARBA00023141"/>
    </source>
</evidence>
<dbReference type="NCBIfam" id="NF003793">
    <property type="entry name" value="PRK05382.1"/>
    <property type="match status" value="1"/>
</dbReference>
<dbReference type="Proteomes" id="UP000217257">
    <property type="component" value="Chromosome"/>
</dbReference>
<evidence type="ECO:0000256" key="3">
    <source>
        <dbReference type="ARBA" id="ARBA00013036"/>
    </source>
</evidence>
<dbReference type="PROSITE" id="PS00787">
    <property type="entry name" value="CHORISMATE_SYNTHASE_1"/>
    <property type="match status" value="1"/>
</dbReference>
<reference evidence="9 10" key="1">
    <citation type="submission" date="2017-06" db="EMBL/GenBank/DDBJ databases">
        <title>Sequencing and comparative analysis of myxobacterial genomes.</title>
        <authorList>
            <person name="Rupp O."/>
            <person name="Goesmann A."/>
            <person name="Sogaard-Andersen L."/>
        </authorList>
    </citation>
    <scope>NUCLEOTIDE SEQUENCE [LARGE SCALE GENOMIC DNA]</scope>
    <source>
        <strain evidence="9 10">DSM 52655</strain>
    </source>
</reference>
<evidence type="ECO:0000256" key="1">
    <source>
        <dbReference type="ARBA" id="ARBA00005044"/>
    </source>
</evidence>
<dbReference type="EC" id="4.2.3.5" evidence="3 7"/>
<dbReference type="PIRSF" id="PIRSF001456">
    <property type="entry name" value="Chorismate_synth"/>
    <property type="match status" value="1"/>
</dbReference>
<dbReference type="EMBL" id="CP022098">
    <property type="protein sequence ID" value="ATB39103.1"/>
    <property type="molecule type" value="Genomic_DNA"/>
</dbReference>
<dbReference type="PANTHER" id="PTHR21085:SF0">
    <property type="entry name" value="CHORISMATE SYNTHASE"/>
    <property type="match status" value="1"/>
</dbReference>
<comment type="function">
    <text evidence="7">Catalyzes the anti-1,4-elimination of the C-3 phosphate and the C-6 proR hydrogen from 5-enolpyruvylshikimate-3-phosphate (EPSP) to yield chorismate, which is the branch point compound that serves as the starting substrate for the three terminal pathways of aromatic amino acid biosynthesis. This reaction introduces a second double bond into the aromatic ring system.</text>
</comment>
<dbReference type="GO" id="GO:0009423">
    <property type="term" value="P:chorismate biosynthetic process"/>
    <property type="evidence" value="ECO:0007669"/>
    <property type="project" value="UniProtKB-UniRule"/>
</dbReference>
<keyword evidence="7" id="KW-0521">NADP</keyword>
<dbReference type="UniPathway" id="UPA00053">
    <property type="reaction ID" value="UER00090"/>
</dbReference>
<dbReference type="HAMAP" id="MF_00300">
    <property type="entry name" value="Chorismate_synth"/>
    <property type="match status" value="1"/>
</dbReference>
<keyword evidence="7" id="KW-0285">Flavoprotein</keyword>
<dbReference type="PROSITE" id="PS00788">
    <property type="entry name" value="CHORISMATE_SYNTHASE_2"/>
    <property type="match status" value="1"/>
</dbReference>
<accession>A0A250J656</accession>
<sequence length="339" mass="36363">MNTFGTLFRLTTFGESHGPALGSIIDGCPAGVPLETARIQAALDRRRPGQSTITTARSEPDQVELLSGVFEGKTLGTPIAAIVRNTNQRSGDYDKLKAEDRPGHADAVWRERFKHRDHRGGGRTSGRETLCRVIGGTIAEAYLERQFPKVSTVAWVSQVGELVSAVPELGLTRAQVDAHPTRCPDPVVREEMSRRILVAKEAGDSLGGSIDVRVEGLPVGLGEPIFGKIKALLAQALGSVGAVTGVVWGPPDLLERIAQPGLQFHARKDTYGGIQGGLTNGEPLFLRVYFKPPATLADHAKGGRHDPCIMPRAVPVLEAMVSLVLADLALQFNAWPHST</sequence>
<dbReference type="GO" id="GO:0009073">
    <property type="term" value="P:aromatic amino acid family biosynthetic process"/>
    <property type="evidence" value="ECO:0007669"/>
    <property type="project" value="UniProtKB-KW"/>
</dbReference>
<dbReference type="AlphaFoldDB" id="A0A250J656"/>
<feature type="binding site" evidence="7">
    <location>
        <position position="304"/>
    </location>
    <ligand>
        <name>FMN</name>
        <dbReference type="ChEBI" id="CHEBI:58210"/>
    </ligand>
</feature>
<evidence type="ECO:0000256" key="6">
    <source>
        <dbReference type="ARBA" id="ARBA00023239"/>
    </source>
</evidence>